<reference evidence="1" key="1">
    <citation type="submission" date="2019-11" db="EMBL/GenBank/DDBJ databases">
        <authorList>
            <person name="Feng L."/>
        </authorList>
    </citation>
    <scope>NUCLEOTIDE SEQUENCE</scope>
    <source>
        <strain evidence="1">ElimosumLFYP34</strain>
    </source>
</reference>
<evidence type="ECO:0000313" key="1">
    <source>
        <dbReference type="EMBL" id="VYT88335.1"/>
    </source>
</evidence>
<gene>
    <name evidence="1" type="ORF">ELLFYP34_02153</name>
</gene>
<name>A0A6N3A7R3_EUBLI</name>
<accession>A0A6N3A7R3</accession>
<sequence length="155" mass="17975">MKKQVTYREGEYDERQEMLLGKVYKHSFAIALLCIYLDAAIVNQNFVFESRQLENGMVMILPVTWFVVELLARNLFSRSGKVPLWTIIAFGLMFIVQLPFFLGNTKPIFSENNSCLTTKGEHCVILLCILVMTAALIIRKLINWRIRVVEEKEEL</sequence>
<organism evidence="1">
    <name type="scientific">Eubacterium limosum</name>
    <dbReference type="NCBI Taxonomy" id="1736"/>
    <lineage>
        <taxon>Bacteria</taxon>
        <taxon>Bacillati</taxon>
        <taxon>Bacillota</taxon>
        <taxon>Clostridia</taxon>
        <taxon>Eubacteriales</taxon>
        <taxon>Eubacteriaceae</taxon>
        <taxon>Eubacterium</taxon>
    </lineage>
</organism>
<dbReference type="AlphaFoldDB" id="A0A6N3A7R3"/>
<proteinExistence type="predicted"/>
<dbReference type="EMBL" id="CACRTR010000004">
    <property type="protein sequence ID" value="VYT88335.1"/>
    <property type="molecule type" value="Genomic_DNA"/>
</dbReference>
<protein>
    <submittedName>
        <fullName evidence="1">Uncharacterized protein</fullName>
    </submittedName>
</protein>